<keyword evidence="1" id="KW-0614">Plasmid</keyword>
<sequence length="120" mass="13808">MTDTSAATLIQIAARKVEKADKKLAKFEAKSREDFFYAVFDAVELFETKAAQRAWQEIAEIDPEVEFWRIKKHVAEKVSAGKWVEGSSCQMRNLYQRCSLAAWIKVLDAMEFHIDCPEFA</sequence>
<dbReference type="AlphaFoldDB" id="A0A1B2EZU3"/>
<dbReference type="KEGG" id="moc:BB934_45300"/>
<protein>
    <submittedName>
        <fullName evidence="1">Uncharacterized protein</fullName>
    </submittedName>
</protein>
<organism evidence="1">
    <name type="scientific">Microvirga ossetica</name>
    <dbReference type="NCBI Taxonomy" id="1882682"/>
    <lineage>
        <taxon>Bacteria</taxon>
        <taxon>Pseudomonadati</taxon>
        <taxon>Pseudomonadota</taxon>
        <taxon>Alphaproteobacteria</taxon>
        <taxon>Hyphomicrobiales</taxon>
        <taxon>Methylobacteriaceae</taxon>
        <taxon>Microvirga</taxon>
    </lineage>
</organism>
<gene>
    <name evidence="1" type="ORF">BB934_45300</name>
</gene>
<accession>A0A1B2EZU3</accession>
<name>A0A1B2EZU3_9HYPH</name>
<dbReference type="RefSeq" id="WP_099516211.1">
    <property type="nucleotide sequence ID" value="NZ_CP016621.1"/>
</dbReference>
<geneLocation type="plasmid" evidence="1">
    <name>unnamed5</name>
</geneLocation>
<dbReference type="EMBL" id="CP016621">
    <property type="protein sequence ID" value="ANY85438.1"/>
    <property type="molecule type" value="Genomic_DNA"/>
</dbReference>
<evidence type="ECO:0000313" key="1">
    <source>
        <dbReference type="EMBL" id="ANY85438.1"/>
    </source>
</evidence>
<reference evidence="1" key="1">
    <citation type="submission" date="2016-07" db="EMBL/GenBank/DDBJ databases">
        <title>Microvirga ossetica sp. nov. a new species of rhizobia isolated from root nodules of the legume species Vicia alpestris Steven originated from North Ossetia region in the Caucasus.</title>
        <authorList>
            <person name="Safronova V.I."/>
            <person name="Kuznetsova I.G."/>
            <person name="Sazanova A.L."/>
            <person name="Belimov A."/>
            <person name="Andronov E."/>
            <person name="Osledkin Y.S."/>
            <person name="Onishchuk O.P."/>
            <person name="Kurchak O.N."/>
            <person name="Shaposhnikov A.I."/>
            <person name="Willems A."/>
            <person name="Tikhonovich I.A."/>
        </authorList>
    </citation>
    <scope>NUCLEOTIDE SEQUENCE [LARGE SCALE GENOMIC DNA]</scope>
    <source>
        <strain evidence="1">V5/3M</strain>
        <plasmid evidence="1">unnamed5</plasmid>
    </source>
</reference>
<proteinExistence type="predicted"/>